<keyword evidence="2" id="KW-1185">Reference proteome</keyword>
<dbReference type="Gene3D" id="1.25.40.10">
    <property type="entry name" value="Tetratricopeptide repeat domain"/>
    <property type="match status" value="1"/>
</dbReference>
<dbReference type="Ensembl" id="ENSMMMT00000002795.1">
    <property type="protein sequence ID" value="ENSMMMP00000002470.1"/>
    <property type="gene ID" value="ENSMMMG00000002292.1"/>
</dbReference>
<protein>
    <recommendedName>
        <fullName evidence="3">Tetratricopeptide repeat protein</fullName>
    </recommendedName>
</protein>
<evidence type="ECO:0000313" key="1">
    <source>
        <dbReference type="Ensembl" id="ENSMMMP00000002470.1"/>
    </source>
</evidence>
<accession>A0A8C5YPM5</accession>
<dbReference type="PANTHER" id="PTHR15175:SF4">
    <property type="entry name" value="NADPH OXIDASE ACTIVATOR 1"/>
    <property type="match status" value="1"/>
</dbReference>
<name>A0A8C5YPM5_MARMA</name>
<dbReference type="GO" id="GO:0016176">
    <property type="term" value="F:superoxide-generating NADPH oxidase activator activity"/>
    <property type="evidence" value="ECO:0007669"/>
    <property type="project" value="TreeGrafter"/>
</dbReference>
<organism evidence="1 2">
    <name type="scientific">Marmota marmota marmota</name>
    <name type="common">Alpine marmot</name>
    <dbReference type="NCBI Taxonomy" id="9994"/>
    <lineage>
        <taxon>Eukaryota</taxon>
        <taxon>Metazoa</taxon>
        <taxon>Chordata</taxon>
        <taxon>Craniata</taxon>
        <taxon>Vertebrata</taxon>
        <taxon>Euteleostomi</taxon>
        <taxon>Mammalia</taxon>
        <taxon>Eutheria</taxon>
        <taxon>Euarchontoglires</taxon>
        <taxon>Glires</taxon>
        <taxon>Rodentia</taxon>
        <taxon>Sciuromorpha</taxon>
        <taxon>Sciuridae</taxon>
        <taxon>Xerinae</taxon>
        <taxon>Marmotini</taxon>
        <taxon>Marmota</taxon>
    </lineage>
</organism>
<sequence>MRSLGDQVRDWHLGAQAVARGDWGSALRLFSGISEQPARIRFNVGCVHLLAGDPEAALRVTSKIGCNSTGMLVRGVKKSRWSLHRE</sequence>
<dbReference type="AlphaFoldDB" id="A0A8C5YPM5"/>
<reference evidence="1" key="2">
    <citation type="submission" date="2025-09" db="UniProtKB">
        <authorList>
            <consortium name="Ensembl"/>
        </authorList>
    </citation>
    <scope>IDENTIFICATION</scope>
</reference>
<dbReference type="InterPro" id="IPR011990">
    <property type="entry name" value="TPR-like_helical_dom_sf"/>
</dbReference>
<dbReference type="InterPro" id="IPR051864">
    <property type="entry name" value="NCF2_NOXA1"/>
</dbReference>
<proteinExistence type="predicted"/>
<reference evidence="1" key="1">
    <citation type="submission" date="2025-08" db="UniProtKB">
        <authorList>
            <consortium name="Ensembl"/>
        </authorList>
    </citation>
    <scope>IDENTIFICATION</scope>
</reference>
<dbReference type="PANTHER" id="PTHR15175">
    <property type="entry name" value="NEUTROPHIL CYTOSOLIC FACTOR 2, NEUTROPHIL NADPH OXIDASE FACTOR 2"/>
    <property type="match status" value="1"/>
</dbReference>
<evidence type="ECO:0008006" key="3">
    <source>
        <dbReference type="Google" id="ProtNLM"/>
    </source>
</evidence>
<evidence type="ECO:0000313" key="2">
    <source>
        <dbReference type="Proteomes" id="UP000694407"/>
    </source>
</evidence>
<dbReference type="Proteomes" id="UP000694407">
    <property type="component" value="Unplaced"/>
</dbReference>
<dbReference type="GO" id="GO:0042554">
    <property type="term" value="P:superoxide anion generation"/>
    <property type="evidence" value="ECO:0007669"/>
    <property type="project" value="TreeGrafter"/>
</dbReference>